<name>A0A8E0NC33_9CAUL</name>
<keyword evidence="2" id="KW-1185">Reference proteome</keyword>
<sequence>MSLLDQAKKVLRTGRQVVLPRPEDRDPADQAAWEDAVALWNALFAPFSPLIEDADVLEVGCGDGRLLGALAATGRARSALGLDQHAYWSGEGDGATWRPRDIPGLDLQTGLAPLDALDEGSVDLILGRELDGLVPLAGLEDRLAQLYGLLRPGGEMLVRLRCGDGSARPDAPGYGFLTPTAWTALMLGAGFEIADRRRVWRTPAEQGLAAEHLAQASDDERLTAEMHLRLVRPWESWELDALRAFGDQRRARKKKAG</sequence>
<organism evidence="1 2">
    <name type="scientific">Brevundimonas abyssalis TAR-001</name>
    <dbReference type="NCBI Taxonomy" id="1391729"/>
    <lineage>
        <taxon>Bacteria</taxon>
        <taxon>Pseudomonadati</taxon>
        <taxon>Pseudomonadota</taxon>
        <taxon>Alphaproteobacteria</taxon>
        <taxon>Caulobacterales</taxon>
        <taxon>Caulobacteraceae</taxon>
        <taxon>Brevundimonas</taxon>
    </lineage>
</organism>
<reference evidence="2" key="1">
    <citation type="journal article" date="2013" name="Genome Announc.">
        <title>Draft Genome Sequence of the Dimorphic Prosthecate Bacterium Brevundimonas abyssalis TAR-001T.</title>
        <authorList>
            <person name="Tsubouchi T."/>
            <person name="Nishi S."/>
            <person name="Usui K."/>
            <person name="Shimane Y."/>
            <person name="Takaki Y."/>
            <person name="Maruyama T."/>
            <person name="Hatada Y."/>
        </authorList>
    </citation>
    <scope>NUCLEOTIDE SEQUENCE [LARGE SCALE GENOMIC DNA]</scope>
    <source>
        <strain evidence="2">TAR-001</strain>
    </source>
</reference>
<dbReference type="OrthoDB" id="7205448at2"/>
<protein>
    <recommendedName>
        <fullName evidence="3">Methyltransferase domain-containing protein</fullName>
    </recommendedName>
</protein>
<accession>A0A8E0NC33</accession>
<evidence type="ECO:0000313" key="2">
    <source>
        <dbReference type="Proteomes" id="UP000016569"/>
    </source>
</evidence>
<dbReference type="SUPFAM" id="SSF53335">
    <property type="entry name" value="S-adenosyl-L-methionine-dependent methyltransferases"/>
    <property type="match status" value="1"/>
</dbReference>
<gene>
    <name evidence="1" type="ORF">MBEBAB_1878</name>
</gene>
<dbReference type="Proteomes" id="UP000016569">
    <property type="component" value="Unassembled WGS sequence"/>
</dbReference>
<proteinExistence type="predicted"/>
<dbReference type="AlphaFoldDB" id="A0A8E0NC33"/>
<dbReference type="Gene3D" id="3.40.50.150">
    <property type="entry name" value="Vaccinia Virus protein VP39"/>
    <property type="match status" value="1"/>
</dbReference>
<dbReference type="InterPro" id="IPR029063">
    <property type="entry name" value="SAM-dependent_MTases_sf"/>
</dbReference>
<dbReference type="RefSeq" id="WP_021697722.1">
    <property type="nucleotide sequence ID" value="NZ_BATC01000033.1"/>
</dbReference>
<evidence type="ECO:0008006" key="3">
    <source>
        <dbReference type="Google" id="ProtNLM"/>
    </source>
</evidence>
<dbReference type="EMBL" id="BATC01000033">
    <property type="protein sequence ID" value="GAD59628.1"/>
    <property type="molecule type" value="Genomic_DNA"/>
</dbReference>
<comment type="caution">
    <text evidence="1">The sequence shown here is derived from an EMBL/GenBank/DDBJ whole genome shotgun (WGS) entry which is preliminary data.</text>
</comment>
<evidence type="ECO:0000313" key="1">
    <source>
        <dbReference type="EMBL" id="GAD59628.1"/>
    </source>
</evidence>